<evidence type="ECO:0000313" key="5">
    <source>
        <dbReference type="EMBL" id="RKN86124.1"/>
    </source>
</evidence>
<dbReference type="PIRSF" id="PIRSF006241">
    <property type="entry name" value="HyI"/>
    <property type="match status" value="1"/>
</dbReference>
<dbReference type="SUPFAM" id="SSF51658">
    <property type="entry name" value="Xylose isomerase-like"/>
    <property type="match status" value="1"/>
</dbReference>
<feature type="active site" description="Proton donor/acceptor" evidence="3">
    <location>
        <position position="145"/>
    </location>
</feature>
<feature type="domain" description="Xylose isomerase-like TIM barrel" evidence="4">
    <location>
        <begin position="26"/>
        <end position="256"/>
    </location>
</feature>
<dbReference type="Pfam" id="PF01261">
    <property type="entry name" value="AP_endonuc_2"/>
    <property type="match status" value="1"/>
</dbReference>
<organism evidence="5 6">
    <name type="scientific">Paenibacillus ginsengarvi</name>
    <dbReference type="NCBI Taxonomy" id="400777"/>
    <lineage>
        <taxon>Bacteria</taxon>
        <taxon>Bacillati</taxon>
        <taxon>Bacillota</taxon>
        <taxon>Bacilli</taxon>
        <taxon>Bacillales</taxon>
        <taxon>Paenibacillaceae</taxon>
        <taxon>Paenibacillus</taxon>
    </lineage>
</organism>
<accession>A0A3B0CNW9</accession>
<comment type="caution">
    <text evidence="5">The sequence shown here is derived from an EMBL/GenBank/DDBJ whole genome shotgun (WGS) entry which is preliminary data.</text>
</comment>
<dbReference type="Gene3D" id="3.20.20.150">
    <property type="entry name" value="Divalent-metal-dependent TIM barrel enzymes"/>
    <property type="match status" value="1"/>
</dbReference>
<sequence>MKELIRFAAHLEMNFGPGVPFHDRWRAARRSGFRGCEFVWRNVELPAAAELQKAEPLAVSCLGGTTGAAAGARPVLILPEDRDRLMKDVETATAYARELSCRNLVMVSGNMIRDWSVEKHREEAVRSLRSIAPILEEAGVTALIEPLNSKIDHKGVYCDTSAEGFRIVEQTGSPNVKLLYDAYHMQVMGEPIVRTIRERSGLIGYYHLAKVPGRTEPIGGEIDVPAFLEAVADTGYDGFVGLEYKPSGDYRDVFRRLSDAYPEQIDGQDPIDENYR</sequence>
<dbReference type="EMBL" id="RBAH01000002">
    <property type="protein sequence ID" value="RKN86124.1"/>
    <property type="molecule type" value="Genomic_DNA"/>
</dbReference>
<dbReference type="GO" id="GO:0008903">
    <property type="term" value="F:hydroxypyruvate isomerase activity"/>
    <property type="evidence" value="ECO:0007669"/>
    <property type="project" value="TreeGrafter"/>
</dbReference>
<evidence type="ECO:0000259" key="4">
    <source>
        <dbReference type="Pfam" id="PF01261"/>
    </source>
</evidence>
<dbReference type="InterPro" id="IPR026040">
    <property type="entry name" value="HyI-like"/>
</dbReference>
<evidence type="ECO:0000256" key="2">
    <source>
        <dbReference type="PIRNR" id="PIRNR006241"/>
    </source>
</evidence>
<dbReference type="PANTHER" id="PTHR43489">
    <property type="entry name" value="ISOMERASE"/>
    <property type="match status" value="1"/>
</dbReference>
<keyword evidence="6" id="KW-1185">Reference proteome</keyword>
<comment type="similarity">
    <text evidence="2">Belongs to the hyi family.</text>
</comment>
<dbReference type="InterPro" id="IPR050417">
    <property type="entry name" value="Sugar_Epim/Isomerase"/>
</dbReference>
<dbReference type="AlphaFoldDB" id="A0A3B0CNW9"/>
<evidence type="ECO:0000313" key="6">
    <source>
        <dbReference type="Proteomes" id="UP000282311"/>
    </source>
</evidence>
<proteinExistence type="inferred from homology"/>
<feature type="active site" description="Proton donor/acceptor" evidence="3">
    <location>
        <position position="243"/>
    </location>
</feature>
<gene>
    <name evidence="5" type="ORF">D7M11_03690</name>
</gene>
<name>A0A3B0CNW9_9BACL</name>
<evidence type="ECO:0000256" key="3">
    <source>
        <dbReference type="PIRSR" id="PIRSR006241-50"/>
    </source>
</evidence>
<dbReference type="RefSeq" id="WP_120745816.1">
    <property type="nucleotide sequence ID" value="NZ_RBAH01000002.1"/>
</dbReference>
<dbReference type="Proteomes" id="UP000282311">
    <property type="component" value="Unassembled WGS sequence"/>
</dbReference>
<reference evidence="5 6" key="1">
    <citation type="journal article" date="2007" name="Int. J. Syst. Evol. Microbiol.">
        <title>Paenibacillus ginsengarvi sp. nov., isolated from soil from ginseng cultivation.</title>
        <authorList>
            <person name="Yoon M.H."/>
            <person name="Ten L.N."/>
            <person name="Im W.T."/>
        </authorList>
    </citation>
    <scope>NUCLEOTIDE SEQUENCE [LARGE SCALE GENOMIC DNA]</scope>
    <source>
        <strain evidence="5 6">KCTC 13059</strain>
    </source>
</reference>
<dbReference type="GO" id="GO:0046487">
    <property type="term" value="P:glyoxylate metabolic process"/>
    <property type="evidence" value="ECO:0007669"/>
    <property type="project" value="TreeGrafter"/>
</dbReference>
<keyword evidence="1 2" id="KW-0413">Isomerase</keyword>
<dbReference type="InterPro" id="IPR036237">
    <property type="entry name" value="Xyl_isomerase-like_sf"/>
</dbReference>
<dbReference type="InterPro" id="IPR013022">
    <property type="entry name" value="Xyl_isomerase-like_TIM-brl"/>
</dbReference>
<evidence type="ECO:0000256" key="1">
    <source>
        <dbReference type="ARBA" id="ARBA00023235"/>
    </source>
</evidence>
<dbReference type="PANTHER" id="PTHR43489:SF6">
    <property type="entry name" value="HYDROXYPYRUVATE ISOMERASE-RELATED"/>
    <property type="match status" value="1"/>
</dbReference>
<protein>
    <recommendedName>
        <fullName evidence="4">Xylose isomerase-like TIM barrel domain-containing protein</fullName>
    </recommendedName>
</protein>